<name>A0A2D0A638_9FLAO</name>
<dbReference type="Gene3D" id="1.20.144.10">
    <property type="entry name" value="Phosphatidic acid phosphatase type 2/haloperoxidase"/>
    <property type="match status" value="1"/>
</dbReference>
<organism evidence="2 3">
    <name type="scientific">Kaistella haifensis DSM 19056</name>
    <dbReference type="NCBI Taxonomy" id="1450526"/>
    <lineage>
        <taxon>Bacteria</taxon>
        <taxon>Pseudomonadati</taxon>
        <taxon>Bacteroidota</taxon>
        <taxon>Flavobacteriia</taxon>
        <taxon>Flavobacteriales</taxon>
        <taxon>Weeksellaceae</taxon>
        <taxon>Chryseobacterium group</taxon>
        <taxon>Kaistella</taxon>
    </lineage>
</organism>
<proteinExistence type="predicted"/>
<dbReference type="InterPro" id="IPR036938">
    <property type="entry name" value="PAP2/HPO_sf"/>
</dbReference>
<evidence type="ECO:0000256" key="1">
    <source>
        <dbReference type="SAM" id="Phobius"/>
    </source>
</evidence>
<feature type="transmembrane region" description="Helical" evidence="1">
    <location>
        <begin position="177"/>
        <end position="194"/>
    </location>
</feature>
<feature type="transmembrane region" description="Helical" evidence="1">
    <location>
        <begin position="109"/>
        <end position="128"/>
    </location>
</feature>
<evidence type="ECO:0000313" key="2">
    <source>
        <dbReference type="EMBL" id="OWK97723.1"/>
    </source>
</evidence>
<comment type="caution">
    <text evidence="2">The sequence shown here is derived from an EMBL/GenBank/DDBJ whole genome shotgun (WGS) entry which is preliminary data.</text>
</comment>
<dbReference type="SUPFAM" id="SSF48317">
    <property type="entry name" value="Acid phosphatase/Vanadium-dependent haloperoxidase"/>
    <property type="match status" value="1"/>
</dbReference>
<gene>
    <name evidence="2" type="ORF">AP75_10015</name>
</gene>
<keyword evidence="1" id="KW-0812">Transmembrane</keyword>
<reference evidence="2 3" key="2">
    <citation type="submission" date="2017-05" db="EMBL/GenBank/DDBJ databases">
        <title>Genome of Chryseobacterium haifense.</title>
        <authorList>
            <person name="Newman J.D."/>
        </authorList>
    </citation>
    <scope>NUCLEOTIDE SEQUENCE [LARGE SCALE GENOMIC DNA]</scope>
    <source>
        <strain evidence="2 3">DSM 19056</strain>
    </source>
</reference>
<evidence type="ECO:0000313" key="3">
    <source>
        <dbReference type="Proteomes" id="UP000197587"/>
    </source>
</evidence>
<feature type="transmembrane region" description="Helical" evidence="1">
    <location>
        <begin position="140"/>
        <end position="165"/>
    </location>
</feature>
<accession>A0A2D0A638</accession>
<feature type="transmembrane region" description="Helical" evidence="1">
    <location>
        <begin position="47"/>
        <end position="64"/>
    </location>
</feature>
<protein>
    <submittedName>
        <fullName evidence="2">ABC transporter permease</fullName>
    </submittedName>
</protein>
<keyword evidence="1" id="KW-1133">Transmembrane helix</keyword>
<dbReference type="EMBL" id="JASZ02000022">
    <property type="protein sequence ID" value="OWK97723.1"/>
    <property type="molecule type" value="Genomic_DNA"/>
</dbReference>
<sequence length="200" mass="23324">MFKNTTTTKTKVWKIISDFFNPLTSLFLYFLYFSYENYSVQETIRRFLPLFLLTALPISIWIFWNVKTGKYSNMDVSNRVQRKSLYFFIIAAIAGYLLYDFAVNKNADLIMVFIMVLLIVMQISNYFIKSSMHTSFNLFVAALFFSSNPILGMVWFFITIIVGISRVILKRHTVGEVLSGALIAGFISFIYLYTHIQIQH</sequence>
<dbReference type="Proteomes" id="UP000197587">
    <property type="component" value="Unassembled WGS sequence"/>
</dbReference>
<reference evidence="2 3" key="1">
    <citation type="submission" date="2014-01" db="EMBL/GenBank/DDBJ databases">
        <authorList>
            <consortium name="Genome Consortium for Active Teaching"/>
            <person name="Sontag T.C."/>
            <person name="Newman J.D."/>
        </authorList>
    </citation>
    <scope>NUCLEOTIDE SEQUENCE [LARGE SCALE GENOMIC DNA]</scope>
    <source>
        <strain evidence="2 3">DSM 19056</strain>
    </source>
</reference>
<dbReference type="AlphaFoldDB" id="A0A2D0A638"/>
<dbReference type="RefSeq" id="WP_031502057.1">
    <property type="nucleotide sequence ID" value="NZ_JASZ02000022.1"/>
</dbReference>
<keyword evidence="3" id="KW-1185">Reference proteome</keyword>
<feature type="transmembrane region" description="Helical" evidence="1">
    <location>
        <begin position="85"/>
        <end position="103"/>
    </location>
</feature>
<keyword evidence="1" id="KW-0472">Membrane</keyword>
<feature type="transmembrane region" description="Helical" evidence="1">
    <location>
        <begin position="12"/>
        <end position="35"/>
    </location>
</feature>